<dbReference type="Pfam" id="PF12796">
    <property type="entry name" value="Ank_2"/>
    <property type="match status" value="1"/>
</dbReference>
<evidence type="ECO:0000313" key="3">
    <source>
        <dbReference type="EMBL" id="SFV51487.1"/>
    </source>
</evidence>
<dbReference type="AlphaFoldDB" id="A0A1W1BDB9"/>
<dbReference type="InterPro" id="IPR002110">
    <property type="entry name" value="Ankyrin_rpt"/>
</dbReference>
<dbReference type="PROSITE" id="PS50088">
    <property type="entry name" value="ANK_REPEAT"/>
    <property type="match status" value="3"/>
</dbReference>
<organism evidence="3">
    <name type="scientific">hydrothermal vent metagenome</name>
    <dbReference type="NCBI Taxonomy" id="652676"/>
    <lineage>
        <taxon>unclassified sequences</taxon>
        <taxon>metagenomes</taxon>
        <taxon>ecological metagenomes</taxon>
    </lineage>
</organism>
<dbReference type="Gene3D" id="1.25.40.20">
    <property type="entry name" value="Ankyrin repeat-containing domain"/>
    <property type="match status" value="2"/>
</dbReference>
<gene>
    <name evidence="3" type="ORF">MNB_SV-6-772</name>
</gene>
<dbReference type="SUPFAM" id="SSF48403">
    <property type="entry name" value="Ankyrin repeat"/>
    <property type="match status" value="1"/>
</dbReference>
<sequence>MSILQIVSTKMVLPFARLFVSILVLPIALSIPVLSHADTDALEDLAQGLDDFTPKQSEKSLDLLESNDTVALSDASKALETTPISSSSRAVIETPSGWKQHSFGGLIVSVPPKWAVIKKDYDNLMVGILDKATKKGVMLVVMAQRRNPLDEKTPPKMKITTLKDKKLGSHIFAHKIYQMDSGDIKIYTHMFFSKKPYMKTKYSEKNFVMVGLSLTNLDLTDYKEIFSTIIDSIKPAEKIRQKPTGPQQANNGFVTFTLHNDWKVLSNNSEFLSFAPKDTGAAYMTIGIGEYAHQDINAKDDFATPPHISRTSILGQSATLYEGETTESELFSDGVMHKGIKRLFVLDKCTADDTPITLVQVATPDWLKSTGFDALEQSIVMTLPKGAKECASNLKTTQDKISKDESADKYNRSLLHKAVLKGDLKEVKHLLDSGENVNIKDKLDRTPLHYVAIISGHVGMAKLLLESGADIDAIDKAKEWTPLFYASFMNHQKMVDLLIKMGADQTIRDKYNRTASDYKRNKR</sequence>
<name>A0A1W1BDB9_9ZZZZ</name>
<dbReference type="EMBL" id="FPHC01000023">
    <property type="protein sequence ID" value="SFV51487.1"/>
    <property type="molecule type" value="Genomic_DNA"/>
</dbReference>
<evidence type="ECO:0000256" key="1">
    <source>
        <dbReference type="ARBA" id="ARBA00022737"/>
    </source>
</evidence>
<accession>A0A1W1BDB9</accession>
<dbReference type="PANTHER" id="PTHR24171">
    <property type="entry name" value="ANKYRIN REPEAT DOMAIN-CONTAINING PROTEIN 39-RELATED"/>
    <property type="match status" value="1"/>
</dbReference>
<evidence type="ECO:0000256" key="2">
    <source>
        <dbReference type="ARBA" id="ARBA00023043"/>
    </source>
</evidence>
<reference evidence="3" key="1">
    <citation type="submission" date="2016-10" db="EMBL/GenBank/DDBJ databases">
        <authorList>
            <person name="de Groot N.N."/>
        </authorList>
    </citation>
    <scope>NUCLEOTIDE SEQUENCE</scope>
</reference>
<keyword evidence="1" id="KW-0677">Repeat</keyword>
<dbReference type="InterPro" id="IPR036770">
    <property type="entry name" value="Ankyrin_rpt-contain_sf"/>
</dbReference>
<protein>
    <submittedName>
        <fullName evidence="3">Ankyrin repeat protein, putative</fullName>
    </submittedName>
</protein>
<keyword evidence="2" id="KW-0040">ANK repeat</keyword>
<proteinExistence type="predicted"/>
<dbReference type="PROSITE" id="PS50297">
    <property type="entry name" value="ANK_REP_REGION"/>
    <property type="match status" value="3"/>
</dbReference>
<dbReference type="SMART" id="SM00248">
    <property type="entry name" value="ANK"/>
    <property type="match status" value="3"/>
</dbReference>